<evidence type="ECO:0000256" key="3">
    <source>
        <dbReference type="ARBA" id="ARBA00012601"/>
    </source>
</evidence>
<dbReference type="GO" id="GO:0016787">
    <property type="term" value="F:hydrolase activity"/>
    <property type="evidence" value="ECO:0007669"/>
    <property type="project" value="UniProtKB-KW"/>
</dbReference>
<comment type="catalytic activity">
    <reaction evidence="1">
        <text>Endohydrolysis of (1-&gt;4)-beta-D-glucosidic linkages in cellulose, lichenin and cereal beta-D-glucans.</text>
        <dbReference type="EC" id="3.2.1.4"/>
    </reaction>
</comment>
<dbReference type="EMBL" id="JBDPZD010000002">
    <property type="protein sequence ID" value="MEO3691719.1"/>
    <property type="molecule type" value="Genomic_DNA"/>
</dbReference>
<evidence type="ECO:0000256" key="4">
    <source>
        <dbReference type="ARBA" id="ARBA00022801"/>
    </source>
</evidence>
<evidence type="ECO:0000256" key="2">
    <source>
        <dbReference type="ARBA" id="ARBA00009209"/>
    </source>
</evidence>
<evidence type="ECO:0000256" key="5">
    <source>
        <dbReference type="ARBA" id="ARBA00023001"/>
    </source>
</evidence>
<proteinExistence type="inferred from homology"/>
<evidence type="ECO:0000256" key="1">
    <source>
        <dbReference type="ARBA" id="ARBA00000966"/>
    </source>
</evidence>
<evidence type="ECO:0000313" key="9">
    <source>
        <dbReference type="EMBL" id="MEO3691719.1"/>
    </source>
</evidence>
<keyword evidence="8" id="KW-0732">Signal</keyword>
<sequence length="405" mass="45269">MIARRSVLAAGALPLLAGRAQAADLLPQPGLRNLFAEVLGKTDAELDQRIGAAYQHLFQGGPEQRIVFDVAPDMAYCADINNQDVRSEGMSYALMLAVQLNQQAVFNRLWRWATRFMRHAEGERRGYFAWSCAFDGKHLDPGSASDGEAWIAMALLMAEARWGNGEGELHYGDQAQALLAEMLRKPRTARVTPIYDPQEKQIVFAPTPEASGFTDPSYHLPAFTEIWAQRAADAADRRIWREVTDTSRRFFKRAAHPRTGLMPEYAFFDGRPYTPTNHGPGKADFRYDAWRILANVAIDHQWWRADAEWQMAQSQRVVGFLSANPKGSLFTLEGKALDEGRSLGLVAMLAVAGQGCPDARQAKIWLKRLWDAPMPTGRYRYYDGLLALLGLLQAGGRFRPWGAAV</sequence>
<keyword evidence="7" id="KW-0119">Carbohydrate metabolism</keyword>
<feature type="chain" id="PRO_5046867933" description="cellulase" evidence="8">
    <location>
        <begin position="23"/>
        <end position="405"/>
    </location>
</feature>
<dbReference type="SUPFAM" id="SSF48208">
    <property type="entry name" value="Six-hairpin glycosidases"/>
    <property type="match status" value="1"/>
</dbReference>
<feature type="signal peptide" evidence="8">
    <location>
        <begin position="1"/>
        <end position="22"/>
    </location>
</feature>
<gene>
    <name evidence="9" type="ORF">ABDJ85_09580</name>
</gene>
<protein>
    <recommendedName>
        <fullName evidence="3">cellulase</fullName>
        <ecNumber evidence="3">3.2.1.4</ecNumber>
    </recommendedName>
</protein>
<organism evidence="9 10">
    <name type="scientific">Roseateles paludis</name>
    <dbReference type="NCBI Taxonomy" id="3145238"/>
    <lineage>
        <taxon>Bacteria</taxon>
        <taxon>Pseudomonadati</taxon>
        <taxon>Pseudomonadota</taxon>
        <taxon>Betaproteobacteria</taxon>
        <taxon>Burkholderiales</taxon>
        <taxon>Sphaerotilaceae</taxon>
        <taxon>Roseateles</taxon>
    </lineage>
</organism>
<comment type="similarity">
    <text evidence="2">Belongs to the glycosyl hydrolase 8 (cellulase D) family.</text>
</comment>
<dbReference type="RefSeq" id="WP_347704533.1">
    <property type="nucleotide sequence ID" value="NZ_JBDPZD010000002.1"/>
</dbReference>
<dbReference type="Gene3D" id="1.50.10.10">
    <property type="match status" value="1"/>
</dbReference>
<dbReference type="InterPro" id="IPR008928">
    <property type="entry name" value="6-hairpin_glycosidase_sf"/>
</dbReference>
<evidence type="ECO:0000313" key="10">
    <source>
        <dbReference type="Proteomes" id="UP001495147"/>
    </source>
</evidence>
<evidence type="ECO:0000256" key="6">
    <source>
        <dbReference type="ARBA" id="ARBA00023295"/>
    </source>
</evidence>
<dbReference type="EC" id="3.2.1.4" evidence="3"/>
<name>A0ABV0G1X8_9BURK</name>
<evidence type="ECO:0000256" key="7">
    <source>
        <dbReference type="ARBA" id="ARBA00023326"/>
    </source>
</evidence>
<dbReference type="InterPro" id="IPR012341">
    <property type="entry name" value="6hp_glycosidase-like_sf"/>
</dbReference>
<keyword evidence="4 9" id="KW-0378">Hydrolase</keyword>
<reference evidence="9 10" key="1">
    <citation type="submission" date="2024-05" db="EMBL/GenBank/DDBJ databases">
        <title>Roseateles sp. DJS-2-20 16S ribosomal RNA gene Genome sequencing and assembly.</title>
        <authorList>
            <person name="Woo H."/>
        </authorList>
    </citation>
    <scope>NUCLEOTIDE SEQUENCE [LARGE SCALE GENOMIC DNA]</scope>
    <source>
        <strain evidence="9 10">DJS-2-20</strain>
    </source>
</reference>
<keyword evidence="10" id="KW-1185">Reference proteome</keyword>
<dbReference type="PRINTS" id="PR00735">
    <property type="entry name" value="GLHYDRLASE8"/>
</dbReference>
<dbReference type="Proteomes" id="UP001495147">
    <property type="component" value="Unassembled WGS sequence"/>
</dbReference>
<keyword evidence="5" id="KW-0136">Cellulose degradation</keyword>
<comment type="caution">
    <text evidence="9">The sequence shown here is derived from an EMBL/GenBank/DDBJ whole genome shotgun (WGS) entry which is preliminary data.</text>
</comment>
<keyword evidence="7" id="KW-0624">Polysaccharide degradation</keyword>
<keyword evidence="6" id="KW-0326">Glycosidase</keyword>
<dbReference type="InterPro" id="IPR002037">
    <property type="entry name" value="Glyco_hydro_8"/>
</dbReference>
<evidence type="ECO:0000256" key="8">
    <source>
        <dbReference type="SAM" id="SignalP"/>
    </source>
</evidence>
<accession>A0ABV0G1X8</accession>
<dbReference type="Pfam" id="PF01270">
    <property type="entry name" value="Glyco_hydro_8"/>
    <property type="match status" value="1"/>
</dbReference>